<dbReference type="EMBL" id="UINC01041426">
    <property type="protein sequence ID" value="SVB42674.1"/>
    <property type="molecule type" value="Genomic_DNA"/>
</dbReference>
<name>A0A382DXQ4_9ZZZZ</name>
<dbReference type="AlphaFoldDB" id="A0A382DXQ4"/>
<evidence type="ECO:0000313" key="1">
    <source>
        <dbReference type="EMBL" id="SVB42674.1"/>
    </source>
</evidence>
<reference evidence="1" key="1">
    <citation type="submission" date="2018-05" db="EMBL/GenBank/DDBJ databases">
        <authorList>
            <person name="Lanie J.A."/>
            <person name="Ng W.-L."/>
            <person name="Kazmierczak K.M."/>
            <person name="Andrzejewski T.M."/>
            <person name="Davidsen T.M."/>
            <person name="Wayne K.J."/>
            <person name="Tettelin H."/>
            <person name="Glass J.I."/>
            <person name="Rusch D."/>
            <person name="Podicherti R."/>
            <person name="Tsui H.-C.T."/>
            <person name="Winkler M.E."/>
        </authorList>
    </citation>
    <scope>NUCLEOTIDE SEQUENCE</scope>
</reference>
<accession>A0A382DXQ4</accession>
<organism evidence="1">
    <name type="scientific">marine metagenome</name>
    <dbReference type="NCBI Taxonomy" id="408172"/>
    <lineage>
        <taxon>unclassified sequences</taxon>
        <taxon>metagenomes</taxon>
        <taxon>ecological metagenomes</taxon>
    </lineage>
</organism>
<proteinExistence type="predicted"/>
<gene>
    <name evidence="1" type="ORF">METZ01_LOCUS195528</name>
</gene>
<sequence>MKYFKHTGLIGDEKIFRSYQPEGVNIFIPHNPANSDYVRMMAEVDAGESTIEEVDDTP</sequence>
<protein>
    <submittedName>
        <fullName evidence="1">Uncharacterized protein</fullName>
    </submittedName>
</protein>